<protein>
    <submittedName>
        <fullName evidence="3">Oxidoreductase</fullName>
    </submittedName>
</protein>
<reference evidence="3" key="1">
    <citation type="submission" date="2020-08" db="EMBL/GenBank/DDBJ databases">
        <title>Whole genome shotgun sequence of Polymorphospora rubra NBRC 101157.</title>
        <authorList>
            <person name="Komaki H."/>
            <person name="Tamura T."/>
        </authorList>
    </citation>
    <scope>NUCLEOTIDE SEQUENCE</scope>
    <source>
        <strain evidence="3">NBRC 101157</strain>
    </source>
</reference>
<dbReference type="SUPFAM" id="SSF51735">
    <property type="entry name" value="NAD(P)-binding Rossmann-fold domains"/>
    <property type="match status" value="1"/>
</dbReference>
<dbReference type="RefSeq" id="WP_212820607.1">
    <property type="nucleotide sequence ID" value="NZ_AP023359.1"/>
</dbReference>
<dbReference type="GO" id="GO:0016491">
    <property type="term" value="F:oxidoreductase activity"/>
    <property type="evidence" value="ECO:0007669"/>
    <property type="project" value="UniProtKB-KW"/>
</dbReference>
<keyword evidence="1" id="KW-0560">Oxidoreductase</keyword>
<dbReference type="PANTHER" id="PTHR14239">
    <property type="entry name" value="DUDULIN-RELATED"/>
    <property type="match status" value="1"/>
</dbReference>
<evidence type="ECO:0000256" key="1">
    <source>
        <dbReference type="ARBA" id="ARBA00023002"/>
    </source>
</evidence>
<feature type="domain" description="Pyrroline-5-carboxylate reductase catalytic N-terminal" evidence="2">
    <location>
        <begin position="4"/>
        <end position="38"/>
    </location>
</feature>
<name>A0A810MPF8_9ACTN</name>
<accession>A0A810MPF8</accession>
<dbReference type="InterPro" id="IPR036291">
    <property type="entry name" value="NAD(P)-bd_dom_sf"/>
</dbReference>
<gene>
    <name evidence="3" type="ORF">Prubr_01480</name>
</gene>
<evidence type="ECO:0000313" key="3">
    <source>
        <dbReference type="EMBL" id="BCJ63127.1"/>
    </source>
</evidence>
<keyword evidence="4" id="KW-1185">Reference proteome</keyword>
<dbReference type="EMBL" id="AP023359">
    <property type="protein sequence ID" value="BCJ63127.1"/>
    <property type="molecule type" value="Genomic_DNA"/>
</dbReference>
<organism evidence="3 4">
    <name type="scientific">Polymorphospora rubra</name>
    <dbReference type="NCBI Taxonomy" id="338584"/>
    <lineage>
        <taxon>Bacteria</taxon>
        <taxon>Bacillati</taxon>
        <taxon>Actinomycetota</taxon>
        <taxon>Actinomycetes</taxon>
        <taxon>Micromonosporales</taxon>
        <taxon>Micromonosporaceae</taxon>
        <taxon>Polymorphospora</taxon>
    </lineage>
</organism>
<evidence type="ECO:0000313" key="4">
    <source>
        <dbReference type="Proteomes" id="UP000680866"/>
    </source>
</evidence>
<dbReference type="InterPro" id="IPR051267">
    <property type="entry name" value="STEAP_metalloreductase"/>
</dbReference>
<dbReference type="Proteomes" id="UP000680866">
    <property type="component" value="Chromosome"/>
</dbReference>
<dbReference type="Gene3D" id="3.40.50.720">
    <property type="entry name" value="NAD(P)-binding Rossmann-like Domain"/>
    <property type="match status" value="1"/>
</dbReference>
<dbReference type="KEGG" id="pry:Prubr_01480"/>
<sequence>MGVIGILGAGNVARALAPALSAAGHDVIVGTRERLASTAASAEIVVNALPGAVSVEVLGGLCRVLAGKVLVDVANAVEQGPDGFTSRLLYRNLAEELQRTLPDTRVVKALNTVGPAALMAAPASLAVPPSTFLCGDDADAKKAVVGLLTDLGWPPQRIIDLGGVETAWWPESFVLMVRPLIAALGPVPFALALAH</sequence>
<evidence type="ECO:0000259" key="2">
    <source>
        <dbReference type="Pfam" id="PF03807"/>
    </source>
</evidence>
<dbReference type="AlphaFoldDB" id="A0A810MPF8"/>
<dbReference type="InterPro" id="IPR028939">
    <property type="entry name" value="P5C_Rdtase_cat_N"/>
</dbReference>
<dbReference type="Pfam" id="PF03807">
    <property type="entry name" value="F420_oxidored"/>
    <property type="match status" value="1"/>
</dbReference>
<proteinExistence type="predicted"/>